<keyword evidence="4 10" id="KW-0808">Transferase</keyword>
<feature type="binding site" evidence="8">
    <location>
        <begin position="24"/>
        <end position="26"/>
    </location>
    <ligand>
        <name>substrate</name>
    </ligand>
</feature>
<dbReference type="EMBL" id="JAGVWE010000004">
    <property type="protein sequence ID" value="MBS3063020.1"/>
    <property type="molecule type" value="Genomic_DNA"/>
</dbReference>
<comment type="caution">
    <text evidence="11">The sequence shown here is derived from an EMBL/GenBank/DDBJ whole genome shotgun (WGS) entry which is preliminary data.</text>
</comment>
<dbReference type="Gene3D" id="3.40.50.1260">
    <property type="entry name" value="Phosphoglycerate kinase, N-terminal domain"/>
    <property type="match status" value="2"/>
</dbReference>
<dbReference type="PRINTS" id="PR00477">
    <property type="entry name" value="PHGLYCKINASE"/>
</dbReference>
<gene>
    <name evidence="11" type="primary">pgk</name>
    <name evidence="11" type="ORF">HA252_00250</name>
    <name evidence="12" type="ORF">J4203_04055</name>
</gene>
<dbReference type="EC" id="2.7.2.3" evidence="2 10"/>
<evidence type="ECO:0000256" key="10">
    <source>
        <dbReference type="RuleBase" id="RU000532"/>
    </source>
</evidence>
<keyword evidence="7 9" id="KW-0067">ATP-binding</keyword>
<evidence type="ECO:0000256" key="6">
    <source>
        <dbReference type="ARBA" id="ARBA00022777"/>
    </source>
</evidence>
<comment type="similarity">
    <text evidence="10">Belongs to the phosphoglycerate kinase family.</text>
</comment>
<dbReference type="PANTHER" id="PTHR11406">
    <property type="entry name" value="PHOSPHOGLYCERATE KINASE"/>
    <property type="match status" value="1"/>
</dbReference>
<dbReference type="GO" id="GO:0006094">
    <property type="term" value="P:gluconeogenesis"/>
    <property type="evidence" value="ECO:0007669"/>
    <property type="project" value="TreeGrafter"/>
</dbReference>
<reference evidence="12" key="2">
    <citation type="submission" date="2021-03" db="EMBL/GenBank/DDBJ databases">
        <authorList>
            <person name="Jaffe A."/>
        </authorList>
    </citation>
    <scope>NUCLEOTIDE SEQUENCE</scope>
    <source>
        <strain evidence="12">RIFCSPLOWO2_01_FULL_58_19</strain>
    </source>
</reference>
<dbReference type="PANTHER" id="PTHR11406:SF23">
    <property type="entry name" value="PHOSPHOGLYCERATE KINASE 1, CHLOROPLASTIC-RELATED"/>
    <property type="match status" value="1"/>
</dbReference>
<dbReference type="GO" id="GO:0005829">
    <property type="term" value="C:cytosol"/>
    <property type="evidence" value="ECO:0007669"/>
    <property type="project" value="TreeGrafter"/>
</dbReference>
<feature type="binding site" evidence="9">
    <location>
        <begin position="356"/>
        <end position="359"/>
    </location>
    <ligand>
        <name>ATP</name>
        <dbReference type="ChEBI" id="CHEBI:30616"/>
    </ligand>
</feature>
<reference evidence="13" key="1">
    <citation type="journal article" date="2020" name="bioRxiv">
        <title>A rank-normalized archaeal taxonomy based on genome phylogeny resolves widespread incomplete and uneven classifications.</title>
        <authorList>
            <person name="Rinke C."/>
            <person name="Chuvochina M."/>
            <person name="Mussig A.J."/>
            <person name="Chaumeil P.-A."/>
            <person name="Waite D.W."/>
            <person name="Whitman W.B."/>
            <person name="Parks D.H."/>
            <person name="Hugenholtz P."/>
        </authorList>
    </citation>
    <scope>NUCLEOTIDE SEQUENCE [LARGE SCALE GENOMIC DNA]</scope>
</reference>
<comment type="catalytic activity">
    <reaction evidence="1 10">
        <text>(2R)-3-phosphoglycerate + ATP = (2R)-3-phospho-glyceroyl phosphate + ADP</text>
        <dbReference type="Rhea" id="RHEA:14801"/>
        <dbReference type="ChEBI" id="CHEBI:30616"/>
        <dbReference type="ChEBI" id="CHEBI:57604"/>
        <dbReference type="ChEBI" id="CHEBI:58272"/>
        <dbReference type="ChEBI" id="CHEBI:456216"/>
        <dbReference type="EC" id="2.7.2.3"/>
    </reaction>
</comment>
<reference evidence="12" key="3">
    <citation type="submission" date="2021-05" db="EMBL/GenBank/DDBJ databases">
        <title>Protein family content uncovers lineage relationships and bacterial pathway maintenance mechanisms in DPANN archaea.</title>
        <authorList>
            <person name="Castelle C.J."/>
            <person name="Meheust R."/>
            <person name="Jaffe A.L."/>
            <person name="Seitz K."/>
            <person name="Gong X."/>
            <person name="Baker B.J."/>
            <person name="Banfield J.F."/>
        </authorList>
    </citation>
    <scope>NUCLEOTIDE SEQUENCE</scope>
    <source>
        <strain evidence="12">RIFCSPLOWO2_01_FULL_58_19</strain>
    </source>
</reference>
<evidence type="ECO:0000256" key="2">
    <source>
        <dbReference type="ARBA" id="ARBA00013061"/>
    </source>
</evidence>
<accession>A0A7J4JDI5</accession>
<feature type="binding site" evidence="9">
    <location>
        <position position="329"/>
    </location>
    <ligand>
        <name>ATP</name>
        <dbReference type="ChEBI" id="CHEBI:30616"/>
    </ligand>
</feature>
<evidence type="ECO:0000256" key="4">
    <source>
        <dbReference type="ARBA" id="ARBA00022679"/>
    </source>
</evidence>
<dbReference type="EMBL" id="DUGH01000006">
    <property type="protein sequence ID" value="HIH15822.1"/>
    <property type="molecule type" value="Genomic_DNA"/>
</dbReference>
<dbReference type="GO" id="GO:0043531">
    <property type="term" value="F:ADP binding"/>
    <property type="evidence" value="ECO:0007669"/>
    <property type="project" value="TreeGrafter"/>
</dbReference>
<proteinExistence type="inferred from homology"/>
<evidence type="ECO:0000256" key="5">
    <source>
        <dbReference type="ARBA" id="ARBA00022741"/>
    </source>
</evidence>
<dbReference type="Pfam" id="PF00162">
    <property type="entry name" value="PGK"/>
    <property type="match status" value="1"/>
</dbReference>
<dbReference type="Proteomes" id="UP000564964">
    <property type="component" value="Unassembled WGS sequence"/>
</dbReference>
<dbReference type="GO" id="GO:0004618">
    <property type="term" value="F:phosphoglycerate kinase activity"/>
    <property type="evidence" value="ECO:0007669"/>
    <property type="project" value="UniProtKB-EC"/>
</dbReference>
<feature type="binding site" evidence="8">
    <location>
        <position position="117"/>
    </location>
    <ligand>
        <name>(2R)-3-phosphoglycerate</name>
        <dbReference type="ChEBI" id="CHEBI:58272"/>
    </ligand>
</feature>
<dbReference type="PIRSF" id="PIRSF000724">
    <property type="entry name" value="Pgk"/>
    <property type="match status" value="1"/>
</dbReference>
<dbReference type="AlphaFoldDB" id="A0A7J4JDI5"/>
<feature type="binding site" evidence="8">
    <location>
        <position position="157"/>
    </location>
    <ligand>
        <name>(2R)-3-phosphoglycerate</name>
        <dbReference type="ChEBI" id="CHEBI:58272"/>
    </ligand>
</feature>
<evidence type="ECO:0000256" key="9">
    <source>
        <dbReference type="PIRSR" id="PIRSR000724-2"/>
    </source>
</evidence>
<evidence type="ECO:0000256" key="1">
    <source>
        <dbReference type="ARBA" id="ARBA00000642"/>
    </source>
</evidence>
<evidence type="ECO:0000313" key="12">
    <source>
        <dbReference type="EMBL" id="MBS3063020.1"/>
    </source>
</evidence>
<dbReference type="InterPro" id="IPR036043">
    <property type="entry name" value="Phosphoglycerate_kinase_sf"/>
</dbReference>
<dbReference type="GO" id="GO:0005524">
    <property type="term" value="F:ATP binding"/>
    <property type="evidence" value="ECO:0007669"/>
    <property type="project" value="UniProtKB-KW"/>
</dbReference>
<dbReference type="GO" id="GO:0006096">
    <property type="term" value="P:glycolytic process"/>
    <property type="evidence" value="ECO:0007669"/>
    <property type="project" value="InterPro"/>
</dbReference>
<feature type="binding site" evidence="8">
    <location>
        <begin position="62"/>
        <end position="65"/>
    </location>
    <ligand>
        <name>substrate</name>
    </ligand>
</feature>
<dbReference type="InterPro" id="IPR015824">
    <property type="entry name" value="Phosphoglycerate_kinase_N"/>
</dbReference>
<keyword evidence="6 10" id="KW-0418">Kinase</keyword>
<dbReference type="InterPro" id="IPR001576">
    <property type="entry name" value="Phosphoglycerate_kinase"/>
</dbReference>
<evidence type="ECO:0000313" key="11">
    <source>
        <dbReference type="EMBL" id="HIH15822.1"/>
    </source>
</evidence>
<evidence type="ECO:0000256" key="8">
    <source>
        <dbReference type="PIRSR" id="PIRSR000724-1"/>
    </source>
</evidence>
<keyword evidence="5" id="KW-0547">Nucleotide-binding</keyword>
<evidence type="ECO:0000256" key="3">
    <source>
        <dbReference type="ARBA" id="ARBA00016471"/>
    </source>
</evidence>
<name>A0A7J4JDI5_9ARCH</name>
<dbReference type="Proteomes" id="UP000678237">
    <property type="component" value="Unassembled WGS sequence"/>
</dbReference>
<feature type="binding site" evidence="8">
    <location>
        <position position="39"/>
    </location>
    <ligand>
        <name>(2R)-3-phosphoglycerate</name>
        <dbReference type="ChEBI" id="CHEBI:58272"/>
    </ligand>
</feature>
<sequence>MANDDLNYVEQVDVRGKTLLLRVDINSSVVEGRVIVSSRLREHAQSIQELAKRGAKVVVLSHQGREGEEDFIPLQRHANLVRKLIQREVSFASWDEDYKAIIRKLKDGDILVLDNTRFQKDESVEKTPLEHSRDKFVQELALVSDFFVEDALSICHRSHATVTGFCPLLPCFAGPALKKELDALQRLTDINDKKLCILGGAKPADSIKLLKRMLEGGKAGEACVGGLFGELFLKAQGISFGAKDRFFEEKGFTALLPQVKEVLEKFSDRLILPVDLAAEKDGKRLEVRVSDLPTEYMTYDIGRDTTELFKARIRQANLVVFNGPLGMYENLEFTIGTKKVLETLAFTKKCFSILGGGDTERALQVLGLLHEDFSHVSLAGKALLQFLSGNHLPGLEALKQFNHRKKPAGS</sequence>
<protein>
    <recommendedName>
        <fullName evidence="3 10">Phosphoglycerate kinase</fullName>
        <ecNumber evidence="2 10">2.7.2.3</ecNumber>
    </recommendedName>
</protein>
<dbReference type="SUPFAM" id="SSF53748">
    <property type="entry name" value="Phosphoglycerate kinase"/>
    <property type="match status" value="1"/>
</dbReference>
<evidence type="ECO:0000256" key="7">
    <source>
        <dbReference type="ARBA" id="ARBA00022840"/>
    </source>
</evidence>
<evidence type="ECO:0000313" key="13">
    <source>
        <dbReference type="Proteomes" id="UP000564964"/>
    </source>
</evidence>
<organism evidence="11 13">
    <name type="scientific">Candidatus Iainarchaeum sp</name>
    <dbReference type="NCBI Taxonomy" id="3101447"/>
    <lineage>
        <taxon>Archaea</taxon>
        <taxon>Candidatus Iainarchaeota</taxon>
        <taxon>Candidatus Iainarchaeia</taxon>
        <taxon>Candidatus Iainarchaeales</taxon>
        <taxon>Candidatus Iainarchaeaceae</taxon>
        <taxon>Candidatus Iainarchaeum</taxon>
    </lineage>
</organism>